<dbReference type="Gene3D" id="2.40.37.10">
    <property type="entry name" value="Lyase, Ornithine Decarboxylase, Chain A, domain 1"/>
    <property type="match status" value="1"/>
</dbReference>
<dbReference type="PANTHER" id="PTHR30511:SF0">
    <property type="entry name" value="ALANINE RACEMASE, CATABOLIC-RELATED"/>
    <property type="match status" value="1"/>
</dbReference>
<protein>
    <recommendedName>
        <fullName evidence="4">Alanine racemase</fullName>
        <ecNumber evidence="4">5.1.1.1</ecNumber>
    </recommendedName>
</protein>
<dbReference type="SUPFAM" id="SSF51419">
    <property type="entry name" value="PLP-binding barrel"/>
    <property type="match status" value="1"/>
</dbReference>
<keyword evidence="2 4" id="KW-0663">Pyridoxal phosphate</keyword>
<proteinExistence type="inferred from homology"/>
<feature type="binding site" evidence="4">
    <location>
        <position position="135"/>
    </location>
    <ligand>
        <name>substrate</name>
    </ligand>
</feature>
<comment type="pathway">
    <text evidence="4">Amino-acid biosynthesis; D-alanine biosynthesis; D-alanine from L-alanine: step 1/1.</text>
</comment>
<comment type="caution">
    <text evidence="7">The sequence shown here is derived from an EMBL/GenBank/DDBJ whole genome shotgun (WGS) entry which is preliminary data.</text>
</comment>
<comment type="catalytic activity">
    <reaction evidence="4">
        <text>L-alanine = D-alanine</text>
        <dbReference type="Rhea" id="RHEA:20249"/>
        <dbReference type="ChEBI" id="CHEBI:57416"/>
        <dbReference type="ChEBI" id="CHEBI:57972"/>
        <dbReference type="EC" id="5.1.1.1"/>
    </reaction>
</comment>
<dbReference type="InterPro" id="IPR009006">
    <property type="entry name" value="Ala_racemase/Decarboxylase_C"/>
</dbReference>
<feature type="region of interest" description="Disordered" evidence="5">
    <location>
        <begin position="391"/>
        <end position="410"/>
    </location>
</feature>
<dbReference type="RefSeq" id="WP_191782440.1">
    <property type="nucleotide sequence ID" value="NZ_JACSQV010000006.1"/>
</dbReference>
<dbReference type="GO" id="GO:0008784">
    <property type="term" value="F:alanine racemase activity"/>
    <property type="evidence" value="ECO:0007669"/>
    <property type="project" value="UniProtKB-EC"/>
</dbReference>
<sequence length="410" mass="41905">MNDFPARAVVDLGALRGNVRTLASLAPTAQVMAVVKADAYGHGLVPSALAALEGGATWLGTAQVSEALHLRRAGVTGARILTWLYAPGAPLRESVEADVDLSVASRWALDDVVAAARAAGRTARVHLKIDTGLGRNGLLPAQLPDVLAAALAAEAEGLVRVVGVWSHLAFADAPDHAVVGRQAAVFTDAVAAVEAAGARLEVRHLANSAATLTAPALHWDLVRPGIAVYGLTPVPQLGGPERFGLVPAMTFEAELATVKAVPAGSGVSYGHEYVVPQDTVLGVVPLGYADGIPRHASGTADRWGGPVQVGGRRLGIAGRVCMDQVVLDLGPGASDVAGDRVVLWGDGRDGGPTAQDWAEVAGTISYELVARLGARVPRVYVDSEQDREQGAVGAHALATTDPSSVGGGAA</sequence>
<dbReference type="InterPro" id="IPR000821">
    <property type="entry name" value="Ala_racemase"/>
</dbReference>
<evidence type="ECO:0000313" key="8">
    <source>
        <dbReference type="Proteomes" id="UP000604241"/>
    </source>
</evidence>
<dbReference type="SMART" id="SM01005">
    <property type="entry name" value="Ala_racemase_C"/>
    <property type="match status" value="1"/>
</dbReference>
<reference evidence="7 8" key="1">
    <citation type="submission" date="2020-08" db="EMBL/GenBank/DDBJ databases">
        <title>A Genomic Blueprint of the Chicken Gut Microbiome.</title>
        <authorList>
            <person name="Gilroy R."/>
            <person name="Ravi A."/>
            <person name="Getino M."/>
            <person name="Pursley I."/>
            <person name="Horton D.L."/>
            <person name="Alikhan N.-F."/>
            <person name="Baker D."/>
            <person name="Gharbi K."/>
            <person name="Hall N."/>
            <person name="Watson M."/>
            <person name="Adriaenssens E.M."/>
            <person name="Foster-Nyarko E."/>
            <person name="Jarju S."/>
            <person name="Secka A."/>
            <person name="Antonio M."/>
            <person name="Oren A."/>
            <person name="Chaudhuri R."/>
            <person name="La Ragione R.M."/>
            <person name="Hildebrand F."/>
            <person name="Pallen M.J."/>
        </authorList>
    </citation>
    <scope>NUCLEOTIDE SEQUENCE [LARGE SCALE GENOMIC DNA]</scope>
    <source>
        <strain evidence="7 8">Sa3CUA2</strain>
    </source>
</reference>
<feature type="modified residue" description="N6-(pyridoxal phosphate)lysine" evidence="4">
    <location>
        <position position="36"/>
    </location>
</feature>
<comment type="similarity">
    <text evidence="4">Belongs to the alanine racemase family.</text>
</comment>
<keyword evidence="3 4" id="KW-0413">Isomerase</keyword>
<dbReference type="PRINTS" id="PR00992">
    <property type="entry name" value="ALARACEMASE"/>
</dbReference>
<evidence type="ECO:0000256" key="5">
    <source>
        <dbReference type="SAM" id="MobiDB-lite"/>
    </source>
</evidence>
<evidence type="ECO:0000256" key="4">
    <source>
        <dbReference type="HAMAP-Rule" id="MF_01201"/>
    </source>
</evidence>
<comment type="function">
    <text evidence="4">Catalyzes the interconversion of L-alanine and D-alanine. May also act on other amino acids.</text>
</comment>
<dbReference type="InterPro" id="IPR029066">
    <property type="entry name" value="PLP-binding_barrel"/>
</dbReference>
<feature type="active site" description="Proton acceptor; specific for D-alanine" evidence="4">
    <location>
        <position position="36"/>
    </location>
</feature>
<dbReference type="InterPro" id="IPR001608">
    <property type="entry name" value="Ala_racemase_N"/>
</dbReference>
<accession>A0ABR8QD60</accession>
<dbReference type="SUPFAM" id="SSF50621">
    <property type="entry name" value="Alanine racemase C-terminal domain-like"/>
    <property type="match status" value="1"/>
</dbReference>
<dbReference type="EC" id="5.1.1.1" evidence="4"/>
<dbReference type="EMBL" id="JACSQV010000006">
    <property type="protein sequence ID" value="MBD7918356.1"/>
    <property type="molecule type" value="Genomic_DNA"/>
</dbReference>
<dbReference type="InterPro" id="IPR020622">
    <property type="entry name" value="Ala_racemase_pyridoxalP-BS"/>
</dbReference>
<dbReference type="InterPro" id="IPR011079">
    <property type="entry name" value="Ala_racemase_C"/>
</dbReference>
<name>A0ABR8QD60_9CELL</name>
<feature type="domain" description="Alanine racemase C-terminal" evidence="6">
    <location>
        <begin position="248"/>
        <end position="381"/>
    </location>
</feature>
<dbReference type="Proteomes" id="UP000604241">
    <property type="component" value="Unassembled WGS sequence"/>
</dbReference>
<dbReference type="Gene3D" id="3.20.20.10">
    <property type="entry name" value="Alanine racemase"/>
    <property type="match status" value="1"/>
</dbReference>
<evidence type="ECO:0000256" key="2">
    <source>
        <dbReference type="ARBA" id="ARBA00022898"/>
    </source>
</evidence>
<evidence type="ECO:0000259" key="6">
    <source>
        <dbReference type="SMART" id="SM01005"/>
    </source>
</evidence>
<dbReference type="HAMAP" id="MF_01201">
    <property type="entry name" value="Ala_racemase"/>
    <property type="match status" value="1"/>
</dbReference>
<gene>
    <name evidence="7" type="primary">alr</name>
    <name evidence="7" type="ORF">H9657_08715</name>
</gene>
<evidence type="ECO:0000256" key="1">
    <source>
        <dbReference type="ARBA" id="ARBA00001933"/>
    </source>
</evidence>
<dbReference type="CDD" id="cd00430">
    <property type="entry name" value="PLPDE_III_AR"/>
    <property type="match status" value="1"/>
</dbReference>
<evidence type="ECO:0000313" key="7">
    <source>
        <dbReference type="EMBL" id="MBD7918356.1"/>
    </source>
</evidence>
<dbReference type="PROSITE" id="PS00395">
    <property type="entry name" value="ALANINE_RACEMASE"/>
    <property type="match status" value="1"/>
</dbReference>
<dbReference type="Pfam" id="PF01168">
    <property type="entry name" value="Ala_racemase_N"/>
    <property type="match status" value="1"/>
</dbReference>
<dbReference type="Pfam" id="PF00842">
    <property type="entry name" value="Ala_racemase_C"/>
    <property type="match status" value="1"/>
</dbReference>
<organism evidence="7 8">
    <name type="scientific">Cellulomonas avistercoris</name>
    <dbReference type="NCBI Taxonomy" id="2762242"/>
    <lineage>
        <taxon>Bacteria</taxon>
        <taxon>Bacillati</taxon>
        <taxon>Actinomycetota</taxon>
        <taxon>Actinomycetes</taxon>
        <taxon>Micrococcales</taxon>
        <taxon>Cellulomonadaceae</taxon>
        <taxon>Cellulomonas</taxon>
    </lineage>
</organism>
<dbReference type="NCBIfam" id="TIGR00492">
    <property type="entry name" value="alr"/>
    <property type="match status" value="1"/>
</dbReference>
<keyword evidence="8" id="KW-1185">Reference proteome</keyword>
<evidence type="ECO:0000256" key="3">
    <source>
        <dbReference type="ARBA" id="ARBA00023235"/>
    </source>
</evidence>
<comment type="cofactor">
    <cofactor evidence="1 4">
        <name>pyridoxal 5'-phosphate</name>
        <dbReference type="ChEBI" id="CHEBI:597326"/>
    </cofactor>
</comment>
<feature type="binding site" evidence="4">
    <location>
        <position position="322"/>
    </location>
    <ligand>
        <name>substrate</name>
    </ligand>
</feature>
<dbReference type="PANTHER" id="PTHR30511">
    <property type="entry name" value="ALANINE RACEMASE"/>
    <property type="match status" value="1"/>
</dbReference>
<feature type="active site" description="Proton acceptor; specific for L-alanine" evidence="4">
    <location>
        <position position="269"/>
    </location>
</feature>